<proteinExistence type="predicted"/>
<sequence length="116" mass="13874">MYQGLKQYSNLKTKRTMEYVGCDVETLREHLKKQFLPGMTWENQGKWHIDHRKPCAVFDLNNEEERHRCFHYTNLQPLWGPDNLSKSDQHDEASFQYVWEGEEGWKIKILGTDSNL</sequence>
<dbReference type="EMBL" id="MK500566">
    <property type="protein sequence ID" value="QBK91973.1"/>
    <property type="molecule type" value="Genomic_DNA"/>
</dbReference>
<organism evidence="1">
    <name type="scientific">Pithovirus LCPAC304</name>
    <dbReference type="NCBI Taxonomy" id="2506594"/>
    <lineage>
        <taxon>Viruses</taxon>
        <taxon>Pithoviruses</taxon>
    </lineage>
</organism>
<name>A0A481Z7V0_9VIRU</name>
<protein>
    <submittedName>
        <fullName evidence="1">Uncharacterized protein</fullName>
    </submittedName>
</protein>
<evidence type="ECO:0000313" key="1">
    <source>
        <dbReference type="EMBL" id="QBK91973.1"/>
    </source>
</evidence>
<accession>A0A481Z7V0</accession>
<gene>
    <name evidence="1" type="ORF">LCPAC304_03160</name>
</gene>
<reference evidence="1" key="1">
    <citation type="journal article" date="2019" name="MBio">
        <title>Virus Genomes from Deep Sea Sediments Expand the Ocean Megavirome and Support Independent Origins of Viral Gigantism.</title>
        <authorList>
            <person name="Backstrom D."/>
            <person name="Yutin N."/>
            <person name="Jorgensen S.L."/>
            <person name="Dharamshi J."/>
            <person name="Homa F."/>
            <person name="Zaremba-Niedwiedzka K."/>
            <person name="Spang A."/>
            <person name="Wolf Y.I."/>
            <person name="Koonin E.V."/>
            <person name="Ettema T.J."/>
        </authorList>
    </citation>
    <scope>NUCLEOTIDE SEQUENCE</scope>
</reference>